<accession>X0T0E7</accession>
<feature type="non-terminal residue" evidence="1">
    <location>
        <position position="1"/>
    </location>
</feature>
<dbReference type="AlphaFoldDB" id="X0T0E7"/>
<sequence>ETLRSFVNRKNSYRKLRDLAEPLPLLNDEAA</sequence>
<organism evidence="1">
    <name type="scientific">marine sediment metagenome</name>
    <dbReference type="NCBI Taxonomy" id="412755"/>
    <lineage>
        <taxon>unclassified sequences</taxon>
        <taxon>metagenomes</taxon>
        <taxon>ecological metagenomes</taxon>
    </lineage>
</organism>
<gene>
    <name evidence="1" type="ORF">S01H1_09117</name>
</gene>
<comment type="caution">
    <text evidence="1">The sequence shown here is derived from an EMBL/GenBank/DDBJ whole genome shotgun (WGS) entry which is preliminary data.</text>
</comment>
<evidence type="ECO:0000313" key="1">
    <source>
        <dbReference type="EMBL" id="GAF81647.1"/>
    </source>
</evidence>
<dbReference type="EMBL" id="BARS01004659">
    <property type="protein sequence ID" value="GAF81647.1"/>
    <property type="molecule type" value="Genomic_DNA"/>
</dbReference>
<protein>
    <submittedName>
        <fullName evidence="1">Uncharacterized protein</fullName>
    </submittedName>
</protein>
<name>X0T0E7_9ZZZZ</name>
<reference evidence="1" key="1">
    <citation type="journal article" date="2014" name="Front. Microbiol.">
        <title>High frequency of phylogenetically diverse reductive dehalogenase-homologous genes in deep subseafloor sedimentary metagenomes.</title>
        <authorList>
            <person name="Kawai M."/>
            <person name="Futagami T."/>
            <person name="Toyoda A."/>
            <person name="Takaki Y."/>
            <person name="Nishi S."/>
            <person name="Hori S."/>
            <person name="Arai W."/>
            <person name="Tsubouchi T."/>
            <person name="Morono Y."/>
            <person name="Uchiyama I."/>
            <person name="Ito T."/>
            <person name="Fujiyama A."/>
            <person name="Inagaki F."/>
            <person name="Takami H."/>
        </authorList>
    </citation>
    <scope>NUCLEOTIDE SEQUENCE</scope>
    <source>
        <strain evidence="1">Expedition CK06-06</strain>
    </source>
</reference>
<proteinExistence type="predicted"/>